<dbReference type="InterPro" id="IPR017946">
    <property type="entry name" value="PLC-like_Pdiesterase_TIM-brl"/>
</dbReference>
<dbReference type="Pfam" id="PF00388">
    <property type="entry name" value="PI-PLC-X"/>
    <property type="match status" value="1"/>
</dbReference>
<dbReference type="GeneID" id="94847987"/>
<proteinExistence type="predicted"/>
<dbReference type="SMART" id="SM00148">
    <property type="entry name" value="PLCXc"/>
    <property type="match status" value="1"/>
</dbReference>
<feature type="domain" description="Phosphatidylinositol-specific phospholipase C X" evidence="1">
    <location>
        <begin position="89"/>
        <end position="232"/>
    </location>
</feature>
<evidence type="ECO:0000313" key="2">
    <source>
        <dbReference type="EMBL" id="OHS93130.1"/>
    </source>
</evidence>
<dbReference type="RefSeq" id="XP_068346267.1">
    <property type="nucleotide sequence ID" value="XM_068513283.1"/>
</dbReference>
<protein>
    <recommendedName>
        <fullName evidence="1">Phosphatidylinositol-specific phospholipase C X domain-containing protein</fullName>
    </recommendedName>
</protein>
<dbReference type="GO" id="GO:0006629">
    <property type="term" value="P:lipid metabolic process"/>
    <property type="evidence" value="ECO:0007669"/>
    <property type="project" value="InterPro"/>
</dbReference>
<dbReference type="EMBL" id="MLAK01001430">
    <property type="protein sequence ID" value="OHS93130.1"/>
    <property type="molecule type" value="Genomic_DNA"/>
</dbReference>
<keyword evidence="3" id="KW-1185">Reference proteome</keyword>
<reference evidence="2" key="1">
    <citation type="submission" date="2016-10" db="EMBL/GenBank/DDBJ databases">
        <authorList>
            <person name="Benchimol M."/>
            <person name="Almeida L.G."/>
            <person name="Vasconcelos A.T."/>
            <person name="Perreira-Neves A."/>
            <person name="Rosa I.A."/>
            <person name="Tasca T."/>
            <person name="Bogo M.R."/>
            <person name="de Souza W."/>
        </authorList>
    </citation>
    <scope>NUCLEOTIDE SEQUENCE [LARGE SCALE GENOMIC DNA]</scope>
    <source>
        <strain evidence="2">K</strain>
    </source>
</reference>
<dbReference type="AlphaFoldDB" id="A0A1J4J136"/>
<dbReference type="Gene3D" id="3.20.20.190">
    <property type="entry name" value="Phosphatidylinositol (PI) phosphodiesterase"/>
    <property type="match status" value="1"/>
</dbReference>
<dbReference type="InterPro" id="IPR051057">
    <property type="entry name" value="PI-PLC_domain"/>
</dbReference>
<dbReference type="OrthoDB" id="1046782at2759"/>
<evidence type="ECO:0000259" key="1">
    <source>
        <dbReference type="SMART" id="SM00148"/>
    </source>
</evidence>
<dbReference type="PANTHER" id="PTHR13593:SF113">
    <property type="entry name" value="SI:DKEY-266F7.9"/>
    <property type="match status" value="1"/>
</dbReference>
<organism evidence="2 3">
    <name type="scientific">Tritrichomonas foetus</name>
    <dbReference type="NCBI Taxonomy" id="1144522"/>
    <lineage>
        <taxon>Eukaryota</taxon>
        <taxon>Metamonada</taxon>
        <taxon>Parabasalia</taxon>
        <taxon>Tritrichomonadida</taxon>
        <taxon>Tritrichomonadidae</taxon>
        <taxon>Tritrichomonas</taxon>
    </lineage>
</organism>
<dbReference type="SUPFAM" id="SSF51695">
    <property type="entry name" value="PLC-like phosphodiesterases"/>
    <property type="match status" value="1"/>
</dbReference>
<dbReference type="PROSITE" id="PS50007">
    <property type="entry name" value="PIPLC_X_DOMAIN"/>
    <property type="match status" value="1"/>
</dbReference>
<dbReference type="VEuPathDB" id="TrichDB:TRFO_40560"/>
<dbReference type="PANTHER" id="PTHR13593">
    <property type="match status" value="1"/>
</dbReference>
<gene>
    <name evidence="2" type="ORF">TRFO_40560</name>
</gene>
<comment type="caution">
    <text evidence="2">The sequence shown here is derived from an EMBL/GenBank/DDBJ whole genome shotgun (WGS) entry which is preliminary data.</text>
</comment>
<dbReference type="InterPro" id="IPR000909">
    <property type="entry name" value="PLipase_C_PInositol-sp_X_dom"/>
</dbReference>
<accession>A0A1J4J136</accession>
<dbReference type="GO" id="GO:0008081">
    <property type="term" value="F:phosphoric diester hydrolase activity"/>
    <property type="evidence" value="ECO:0007669"/>
    <property type="project" value="InterPro"/>
</dbReference>
<evidence type="ECO:0000313" key="3">
    <source>
        <dbReference type="Proteomes" id="UP000179807"/>
    </source>
</evidence>
<name>A0A1J4J136_9EUKA</name>
<dbReference type="Proteomes" id="UP000179807">
    <property type="component" value="Unassembled WGS sequence"/>
</dbReference>
<sequence>MNLKKMFVPTQLGARFTAKIDQSILPKVKSNSPPPIRTTANFCDHSRRRWGPRVDLMLRSKSPQPKRMPRVEPCKYYRLNNWMEDLGYLIQDKKITEIKIPGTHDSATYAITKKSKAAKGEKAAKLTTLVGDPKQWTVCQTKSIRTQLKYGARFLDLRASYEDDERFYLHHGLKAKSLAHELKIIHEFLQRHPHEMIIIKIKPTSTCATFLRNLQFAIHKLLGNKHIVMKSHFVDGSLQTRMPSSFTLRECAGKVLVIIDARDFVEGGKDSPEITRNPFLFGNTVLHSKWPNKRNYDELVSALIASQPNIDCQQLYCLHFTFTANAKYVLSHMNQDLPVHDIFTMTKKLEEKKKPATGHKDNWHYLISLLSARKNAKRDININVVDFLNGMKSHRLIFLNYPESKVPPLPPPIKRD</sequence>